<evidence type="ECO:0000313" key="3">
    <source>
        <dbReference type="Proteomes" id="UP000475117"/>
    </source>
</evidence>
<dbReference type="RefSeq" id="WP_164361358.1">
    <property type="nucleotide sequence ID" value="NZ_CP066776.1"/>
</dbReference>
<keyword evidence="3" id="KW-1185">Reference proteome</keyword>
<feature type="compositionally biased region" description="Polar residues" evidence="1">
    <location>
        <begin position="9"/>
        <end position="24"/>
    </location>
</feature>
<dbReference type="EMBL" id="CP066776">
    <property type="protein sequence ID" value="QQL43755.1"/>
    <property type="molecule type" value="Genomic_DNA"/>
</dbReference>
<proteinExistence type="predicted"/>
<accession>A0A6B3L074</accession>
<dbReference type="Proteomes" id="UP000475117">
    <property type="component" value="Chromosome"/>
</dbReference>
<dbReference type="KEGG" id="soa:G3M56_007530"/>
<evidence type="ECO:0000313" key="2">
    <source>
        <dbReference type="EMBL" id="QQL43755.1"/>
    </source>
</evidence>
<protein>
    <submittedName>
        <fullName evidence="2">Uncharacterized protein</fullName>
    </submittedName>
</protein>
<sequence>MNTTDRMRTSAQSNSRPSHSTTPTPAADSRQLGFSLRIDEANPTHHLWNNNGTWWCNFTVHDGCHRTQRVRFSLKTKDVATAIIKRDQLLQRLS</sequence>
<organism evidence="2 3">
    <name type="scientific">Sulfuriroseicoccus oceanibius</name>
    <dbReference type="NCBI Taxonomy" id="2707525"/>
    <lineage>
        <taxon>Bacteria</taxon>
        <taxon>Pseudomonadati</taxon>
        <taxon>Verrucomicrobiota</taxon>
        <taxon>Verrucomicrobiia</taxon>
        <taxon>Verrucomicrobiales</taxon>
        <taxon>Verrucomicrobiaceae</taxon>
        <taxon>Sulfuriroseicoccus</taxon>
    </lineage>
</organism>
<evidence type="ECO:0000256" key="1">
    <source>
        <dbReference type="SAM" id="MobiDB-lite"/>
    </source>
</evidence>
<dbReference type="AlphaFoldDB" id="A0A6B3L074"/>
<name>A0A6B3L074_9BACT</name>
<reference evidence="2 3" key="1">
    <citation type="submission" date="2020-12" db="EMBL/GenBank/DDBJ databases">
        <title>Sulforoseuscoccus oceanibium gen. nov., sp. nov., a representative of the phylum Verrucomicrobia with special cytoplasmic membrane, and proposal of Sulforoseuscoccusaceae fam. nov.</title>
        <authorList>
            <person name="Xi F."/>
        </authorList>
    </citation>
    <scope>NUCLEOTIDE SEQUENCE [LARGE SCALE GENOMIC DNA]</scope>
    <source>
        <strain evidence="2 3">T37</strain>
    </source>
</reference>
<feature type="region of interest" description="Disordered" evidence="1">
    <location>
        <begin position="1"/>
        <end position="29"/>
    </location>
</feature>
<gene>
    <name evidence="2" type="ORF">G3M56_007530</name>
</gene>